<keyword evidence="3 5" id="KW-1133">Transmembrane helix</keyword>
<dbReference type="InterPro" id="IPR052770">
    <property type="entry name" value="Cobalt_transport_CbiQ"/>
</dbReference>
<dbReference type="Proteomes" id="UP000199488">
    <property type="component" value="Unassembled WGS sequence"/>
</dbReference>
<feature type="transmembrane region" description="Helical" evidence="5">
    <location>
        <begin position="118"/>
        <end position="139"/>
    </location>
</feature>
<organism evidence="6 7">
    <name type="scientific">Marinococcus luteus</name>
    <dbReference type="NCBI Taxonomy" id="1122204"/>
    <lineage>
        <taxon>Bacteria</taxon>
        <taxon>Bacillati</taxon>
        <taxon>Bacillota</taxon>
        <taxon>Bacilli</taxon>
        <taxon>Bacillales</taxon>
        <taxon>Bacillaceae</taxon>
        <taxon>Marinococcus</taxon>
    </lineage>
</organism>
<keyword evidence="2 5" id="KW-0812">Transmembrane</keyword>
<name>A0A1H2V862_9BACI</name>
<accession>A0A1H2V862</accession>
<dbReference type="CDD" id="cd16914">
    <property type="entry name" value="EcfT"/>
    <property type="match status" value="1"/>
</dbReference>
<dbReference type="STRING" id="1122204.SAMN05421781_1971"/>
<dbReference type="RefSeq" id="WP_176967734.1">
    <property type="nucleotide sequence ID" value="NZ_FNNC01000004.1"/>
</dbReference>
<protein>
    <submittedName>
        <fullName evidence="6">Energy-coupling factor transport system permease protein</fullName>
    </submittedName>
</protein>
<dbReference type="EMBL" id="FNNC01000004">
    <property type="protein sequence ID" value="SDW64526.1"/>
    <property type="molecule type" value="Genomic_DNA"/>
</dbReference>
<evidence type="ECO:0000313" key="6">
    <source>
        <dbReference type="EMBL" id="SDW64526.1"/>
    </source>
</evidence>
<evidence type="ECO:0000256" key="5">
    <source>
        <dbReference type="SAM" id="Phobius"/>
    </source>
</evidence>
<sequence>MLEELQTRNAFLQHVHPTLKLLSLFTVFFCMIFVYDIWRPLAVLLLTVAVVAFLGKVPLKLLLGLLLPFALFGFSFVWLQVVFPEERGSTVLFYVFHMPVALENIQTGVSLGLRAMVYASWSLLFVLTTSPVSLVMSLIQKWHMPPSIGYGMMAAYRFLPQLREELAVIRRARQIRGMGKKPKVREWKEMAVPLMAGAVRKAERTALAMESKGFDGSRQRTRYVQMNYKKMDVWFTAGFILFITVIFLLPMS</sequence>
<evidence type="ECO:0000313" key="7">
    <source>
        <dbReference type="Proteomes" id="UP000199488"/>
    </source>
</evidence>
<comment type="subcellular location">
    <subcellularLocation>
        <location evidence="1">Membrane</location>
        <topology evidence="1">Multi-pass membrane protein</topology>
    </subcellularLocation>
</comment>
<dbReference type="InterPro" id="IPR003339">
    <property type="entry name" value="ABC/ECF_trnsptr_transmembrane"/>
</dbReference>
<evidence type="ECO:0000256" key="3">
    <source>
        <dbReference type="ARBA" id="ARBA00022989"/>
    </source>
</evidence>
<dbReference type="PANTHER" id="PTHR43723:SF1">
    <property type="entry name" value="COBALT TRANSPORT PROTEIN CBIQ"/>
    <property type="match status" value="1"/>
</dbReference>
<dbReference type="GO" id="GO:0043190">
    <property type="term" value="C:ATP-binding cassette (ABC) transporter complex"/>
    <property type="evidence" value="ECO:0007669"/>
    <property type="project" value="TreeGrafter"/>
</dbReference>
<proteinExistence type="predicted"/>
<dbReference type="GO" id="GO:0006824">
    <property type="term" value="P:cobalt ion transport"/>
    <property type="evidence" value="ECO:0007669"/>
    <property type="project" value="TreeGrafter"/>
</dbReference>
<gene>
    <name evidence="6" type="ORF">SAMN05421781_1971</name>
</gene>
<keyword evidence="7" id="KW-1185">Reference proteome</keyword>
<dbReference type="Pfam" id="PF02361">
    <property type="entry name" value="CbiQ"/>
    <property type="match status" value="1"/>
</dbReference>
<keyword evidence="4 5" id="KW-0472">Membrane</keyword>
<evidence type="ECO:0000256" key="1">
    <source>
        <dbReference type="ARBA" id="ARBA00004141"/>
    </source>
</evidence>
<evidence type="ECO:0000256" key="4">
    <source>
        <dbReference type="ARBA" id="ARBA00023136"/>
    </source>
</evidence>
<dbReference type="PANTHER" id="PTHR43723">
    <property type="entry name" value="COBALT TRANSPORT PROTEIN CBIQ"/>
    <property type="match status" value="1"/>
</dbReference>
<feature type="transmembrane region" description="Helical" evidence="5">
    <location>
        <begin position="61"/>
        <end position="83"/>
    </location>
</feature>
<dbReference type="AlphaFoldDB" id="A0A1H2V862"/>
<evidence type="ECO:0000256" key="2">
    <source>
        <dbReference type="ARBA" id="ARBA00022692"/>
    </source>
</evidence>
<feature type="transmembrane region" description="Helical" evidence="5">
    <location>
        <begin position="21"/>
        <end position="54"/>
    </location>
</feature>
<feature type="transmembrane region" description="Helical" evidence="5">
    <location>
        <begin position="233"/>
        <end position="251"/>
    </location>
</feature>
<reference evidence="6 7" key="1">
    <citation type="submission" date="2016-10" db="EMBL/GenBank/DDBJ databases">
        <authorList>
            <person name="de Groot N.N."/>
        </authorList>
    </citation>
    <scope>NUCLEOTIDE SEQUENCE [LARGE SCALE GENOMIC DNA]</scope>
    <source>
        <strain evidence="6 7">DSM 23126</strain>
    </source>
</reference>